<protein>
    <submittedName>
        <fullName evidence="1">Uncharacterized protein</fullName>
    </submittedName>
</protein>
<keyword evidence="2" id="KW-1185">Reference proteome</keyword>
<evidence type="ECO:0000313" key="1">
    <source>
        <dbReference type="EnsemblMetazoa" id="AMIN014671-PA"/>
    </source>
</evidence>
<accession>A0A182WPS8</accession>
<name>A0A182WPS8_9DIPT</name>
<dbReference type="VEuPathDB" id="VectorBase:AMIN014671"/>
<sequence>MRAIANCSVLIDGEFLPSNRGNEEII</sequence>
<organism evidence="1 2">
    <name type="scientific">Anopheles minimus</name>
    <dbReference type="NCBI Taxonomy" id="112268"/>
    <lineage>
        <taxon>Eukaryota</taxon>
        <taxon>Metazoa</taxon>
        <taxon>Ecdysozoa</taxon>
        <taxon>Arthropoda</taxon>
        <taxon>Hexapoda</taxon>
        <taxon>Insecta</taxon>
        <taxon>Pterygota</taxon>
        <taxon>Neoptera</taxon>
        <taxon>Endopterygota</taxon>
        <taxon>Diptera</taxon>
        <taxon>Nematocera</taxon>
        <taxon>Culicoidea</taxon>
        <taxon>Culicidae</taxon>
        <taxon>Anophelinae</taxon>
        <taxon>Anopheles</taxon>
    </lineage>
</organism>
<dbReference type="Proteomes" id="UP000075920">
    <property type="component" value="Unassembled WGS sequence"/>
</dbReference>
<evidence type="ECO:0000313" key="2">
    <source>
        <dbReference type="Proteomes" id="UP000075920"/>
    </source>
</evidence>
<dbReference type="AlphaFoldDB" id="A0A182WPS8"/>
<reference evidence="1" key="2">
    <citation type="submission" date="2020-05" db="UniProtKB">
        <authorList>
            <consortium name="EnsemblMetazoa"/>
        </authorList>
    </citation>
    <scope>IDENTIFICATION</scope>
    <source>
        <strain evidence="1">MINIMUS1</strain>
    </source>
</reference>
<dbReference type="EnsemblMetazoa" id="AMIN014671-RA">
    <property type="protein sequence ID" value="AMIN014671-PA"/>
    <property type="gene ID" value="AMIN014671"/>
</dbReference>
<proteinExistence type="predicted"/>
<reference evidence="2" key="1">
    <citation type="submission" date="2013-03" db="EMBL/GenBank/DDBJ databases">
        <title>The Genome Sequence of Anopheles minimus MINIMUS1.</title>
        <authorList>
            <consortium name="The Broad Institute Genomics Platform"/>
            <person name="Neafsey D.E."/>
            <person name="Walton C."/>
            <person name="Walker B."/>
            <person name="Young S.K."/>
            <person name="Zeng Q."/>
            <person name="Gargeya S."/>
            <person name="Fitzgerald M."/>
            <person name="Haas B."/>
            <person name="Abouelleil A."/>
            <person name="Allen A.W."/>
            <person name="Alvarado L."/>
            <person name="Arachchi H.M."/>
            <person name="Berlin A.M."/>
            <person name="Chapman S.B."/>
            <person name="Gainer-Dewar J."/>
            <person name="Goldberg J."/>
            <person name="Griggs A."/>
            <person name="Gujja S."/>
            <person name="Hansen M."/>
            <person name="Howarth C."/>
            <person name="Imamovic A."/>
            <person name="Ireland A."/>
            <person name="Larimer J."/>
            <person name="McCowan C."/>
            <person name="Murphy C."/>
            <person name="Pearson M."/>
            <person name="Poon T.W."/>
            <person name="Priest M."/>
            <person name="Roberts A."/>
            <person name="Saif S."/>
            <person name="Shea T."/>
            <person name="Sisk P."/>
            <person name="Sykes S."/>
            <person name="Wortman J."/>
            <person name="Nusbaum C."/>
            <person name="Birren B."/>
        </authorList>
    </citation>
    <scope>NUCLEOTIDE SEQUENCE [LARGE SCALE GENOMIC DNA]</scope>
    <source>
        <strain evidence="2">MINIMUS1</strain>
    </source>
</reference>